<comment type="subcellular location">
    <subcellularLocation>
        <location evidence="1">Membrane</location>
        <topology evidence="1">Multi-pass membrane protein</topology>
    </subcellularLocation>
</comment>
<gene>
    <name evidence="6" type="ORF">LQ356_02800</name>
</gene>
<dbReference type="RefSeq" id="WP_405311377.1">
    <property type="nucleotide sequence ID" value="NZ_CP088155.1"/>
</dbReference>
<feature type="transmembrane region" description="Helical" evidence="5">
    <location>
        <begin position="37"/>
        <end position="57"/>
    </location>
</feature>
<evidence type="ECO:0000256" key="5">
    <source>
        <dbReference type="SAM" id="Phobius"/>
    </source>
</evidence>
<sequence length="264" mass="30262">MNIAIEIFGILGALATIGLGIPQLIQQLKTKKTGKVNFASFWIFYVGILLWVAYGVFAGPRYWQVFIANFVCIAIYSATMFYLYYYREDKNKKLMLQVILGIVFVLLLTLLLAIIFTINIVDWFKSGRPEKGHNYPIPILNESYRSVIAAIAPSLTTLAFLPQLIISLKKKDFKGLTPWMPFLFMINNGLWIIYFILIPVHKTALIGAQQAWLEVMPALIWQIVSLTIYAIQFGMIYSYYKKMGKHVEKNKSEPLEIDSTILEK</sequence>
<evidence type="ECO:0008006" key="8">
    <source>
        <dbReference type="Google" id="ProtNLM"/>
    </source>
</evidence>
<evidence type="ECO:0000256" key="3">
    <source>
        <dbReference type="ARBA" id="ARBA00022989"/>
    </source>
</evidence>
<feature type="transmembrane region" description="Helical" evidence="5">
    <location>
        <begin position="6"/>
        <end position="25"/>
    </location>
</feature>
<keyword evidence="4 5" id="KW-0472">Membrane</keyword>
<evidence type="ECO:0000256" key="4">
    <source>
        <dbReference type="ARBA" id="ARBA00023136"/>
    </source>
</evidence>
<evidence type="ECO:0000256" key="2">
    <source>
        <dbReference type="ARBA" id="ARBA00022692"/>
    </source>
</evidence>
<dbReference type="EMBL" id="CP088155">
    <property type="protein sequence ID" value="WYM97114.1"/>
    <property type="molecule type" value="Genomic_DNA"/>
</dbReference>
<proteinExistence type="predicted"/>
<reference evidence="6" key="1">
    <citation type="submission" date="2021-11" db="EMBL/GenBank/DDBJ databases">
        <title>The first genome sequence of unculturable Mycoplasma faucium obtained by de novo assembly of metagenomic reads.</title>
        <authorList>
            <person name="Sabat A.J."/>
            <person name="Bathoorn E."/>
            <person name="Akkerboom V."/>
            <person name="Friedrich A.W."/>
        </authorList>
    </citation>
    <scope>NUCLEOTIDE SEQUENCE [LARGE SCALE GENOMIC DNA]</scope>
    <source>
        <strain evidence="6">UMCG-MFM1</strain>
    </source>
</reference>
<feature type="transmembrane region" description="Helical" evidence="5">
    <location>
        <begin position="178"/>
        <end position="198"/>
    </location>
</feature>
<dbReference type="Gene3D" id="1.20.1280.290">
    <property type="match status" value="2"/>
</dbReference>
<keyword evidence="7" id="KW-1185">Reference proteome</keyword>
<name>A0ABZ2TL48_9BACT</name>
<evidence type="ECO:0000256" key="1">
    <source>
        <dbReference type="ARBA" id="ARBA00004141"/>
    </source>
</evidence>
<accession>A0ABZ2TL48</accession>
<feature type="transmembrane region" description="Helical" evidence="5">
    <location>
        <begin position="144"/>
        <end position="166"/>
    </location>
</feature>
<dbReference type="Pfam" id="PF04193">
    <property type="entry name" value="PQ-loop"/>
    <property type="match status" value="2"/>
</dbReference>
<feature type="transmembrane region" description="Helical" evidence="5">
    <location>
        <begin position="63"/>
        <end position="86"/>
    </location>
</feature>
<keyword evidence="2 5" id="KW-0812">Transmembrane</keyword>
<dbReference type="Proteomes" id="UP001622612">
    <property type="component" value="Chromosome"/>
</dbReference>
<feature type="transmembrane region" description="Helical" evidence="5">
    <location>
        <begin position="98"/>
        <end position="124"/>
    </location>
</feature>
<dbReference type="InterPro" id="IPR006603">
    <property type="entry name" value="PQ-loop_rpt"/>
</dbReference>
<feature type="transmembrane region" description="Helical" evidence="5">
    <location>
        <begin position="218"/>
        <end position="240"/>
    </location>
</feature>
<keyword evidence="3 5" id="KW-1133">Transmembrane helix</keyword>
<organism evidence="6 7">
    <name type="scientific">Metamycoplasma faucium</name>
    <dbReference type="NCBI Taxonomy" id="56142"/>
    <lineage>
        <taxon>Bacteria</taxon>
        <taxon>Bacillati</taxon>
        <taxon>Mycoplasmatota</taxon>
        <taxon>Mycoplasmoidales</taxon>
        <taxon>Metamycoplasmataceae</taxon>
        <taxon>Metamycoplasma</taxon>
    </lineage>
</organism>
<evidence type="ECO:0000313" key="7">
    <source>
        <dbReference type="Proteomes" id="UP001622612"/>
    </source>
</evidence>
<evidence type="ECO:0000313" key="6">
    <source>
        <dbReference type="EMBL" id="WYM97114.1"/>
    </source>
</evidence>
<dbReference type="PANTHER" id="PTHR16201">
    <property type="entry name" value="SEVEN TRANSMEMBRANE PROTEIN 1-RELATED"/>
    <property type="match status" value="1"/>
</dbReference>
<dbReference type="InterPro" id="IPR051415">
    <property type="entry name" value="LAAT-1"/>
</dbReference>
<protein>
    <recommendedName>
        <fullName evidence="8">PQ loop repeat protein</fullName>
    </recommendedName>
</protein>